<feature type="domain" description="Luciferase-like" evidence="2">
    <location>
        <begin position="4"/>
        <end position="290"/>
    </location>
</feature>
<evidence type="ECO:0000313" key="3">
    <source>
        <dbReference type="EMBL" id="KRV49967.1"/>
    </source>
</evidence>
<name>A0A0T6LW61_WENVI</name>
<dbReference type="InterPro" id="IPR050564">
    <property type="entry name" value="F420-G6PD/mer"/>
</dbReference>
<keyword evidence="1" id="KW-0560">Oxidoreductase</keyword>
<comment type="caution">
    <text evidence="3">The sequence shown here is derived from an EMBL/GenBank/DDBJ whole genome shotgun (WGS) entry which is preliminary data.</text>
</comment>
<dbReference type="PANTHER" id="PTHR43244:SF1">
    <property type="entry name" value="5,10-METHYLENETETRAHYDROMETHANOPTERIN REDUCTASE"/>
    <property type="match status" value="1"/>
</dbReference>
<dbReference type="CDD" id="cd01097">
    <property type="entry name" value="Tetrahydromethanopterin_reductase"/>
    <property type="match status" value="1"/>
</dbReference>
<keyword evidence="4" id="KW-1185">Reference proteome</keyword>
<dbReference type="Proteomes" id="UP000050867">
    <property type="component" value="Unassembled WGS sequence"/>
</dbReference>
<dbReference type="STRING" id="76728.AQ490_18080"/>
<protein>
    <submittedName>
        <fullName evidence="3">Luciferase</fullName>
    </submittedName>
</protein>
<dbReference type="SUPFAM" id="SSF51679">
    <property type="entry name" value="Bacterial luciferase-like"/>
    <property type="match status" value="1"/>
</dbReference>
<accession>A0A0T6LW61</accession>
<evidence type="ECO:0000313" key="4">
    <source>
        <dbReference type="Proteomes" id="UP000050867"/>
    </source>
</evidence>
<reference evidence="3 4" key="1">
    <citation type="submission" date="2015-10" db="EMBL/GenBank/DDBJ databases">
        <title>Draft genome sequence of pyrrolomycin-producing Streptomyces vitaminophilus.</title>
        <authorList>
            <person name="Graham D.E."/>
            <person name="Mahan K.M."/>
            <person name="Klingeman D.M."/>
            <person name="Hettich R.L."/>
            <person name="Parry R.J."/>
        </authorList>
    </citation>
    <scope>NUCLEOTIDE SEQUENCE [LARGE SCALE GENOMIC DNA]</scope>
    <source>
        <strain evidence="3 4">ATCC 31673</strain>
    </source>
</reference>
<dbReference type="Gene3D" id="3.20.20.30">
    <property type="entry name" value="Luciferase-like domain"/>
    <property type="match status" value="1"/>
</dbReference>
<sequence>MTSFGYFLSSETSTPRDLLEQARMAEQAGFEALWISDHYHPWTRTQGESPFVWSVIGGLSQVTSLPVETAVTCPTVRTHPAVVAQAAATCGVMLEGSFRLGIGSGEALNEHVVGGPWPPASMRLEMVEEAVTVIRRLFSGEEVTHHGKHYTVENAQLHTLPEEPVPIDISGLGSSAVALAGRIGDGLITMAPDADLVARYRKSGGKGKPVHGGTKVCWGTDRDEAVRTAHRIWPNDHLPGELPQVLPTPQHIEQACTMVTEETVAESVVCGDDVDEHLAWLQSFTDAGFDTVYINQIGPDHRGFFDFYRTKILPQLTL</sequence>
<dbReference type="EMBL" id="LLZU01000008">
    <property type="protein sequence ID" value="KRV49967.1"/>
    <property type="molecule type" value="Genomic_DNA"/>
</dbReference>
<dbReference type="eggNOG" id="COG2141">
    <property type="taxonomic scope" value="Bacteria"/>
</dbReference>
<evidence type="ECO:0000259" key="2">
    <source>
        <dbReference type="Pfam" id="PF00296"/>
    </source>
</evidence>
<dbReference type="InterPro" id="IPR036661">
    <property type="entry name" value="Luciferase-like_sf"/>
</dbReference>
<dbReference type="Pfam" id="PF00296">
    <property type="entry name" value="Bac_luciferase"/>
    <property type="match status" value="1"/>
</dbReference>
<dbReference type="OrthoDB" id="180193at2"/>
<dbReference type="GO" id="GO:0016705">
    <property type="term" value="F:oxidoreductase activity, acting on paired donors, with incorporation or reduction of molecular oxygen"/>
    <property type="evidence" value="ECO:0007669"/>
    <property type="project" value="InterPro"/>
</dbReference>
<dbReference type="PANTHER" id="PTHR43244">
    <property type="match status" value="1"/>
</dbReference>
<evidence type="ECO:0000256" key="1">
    <source>
        <dbReference type="ARBA" id="ARBA00023002"/>
    </source>
</evidence>
<gene>
    <name evidence="3" type="ORF">AQ490_18080</name>
</gene>
<organism evidence="3 4">
    <name type="scientific">Wenjunlia vitaminophila</name>
    <name type="common">Streptomyces vitaminophilus</name>
    <dbReference type="NCBI Taxonomy" id="76728"/>
    <lineage>
        <taxon>Bacteria</taxon>
        <taxon>Bacillati</taxon>
        <taxon>Actinomycetota</taxon>
        <taxon>Actinomycetes</taxon>
        <taxon>Kitasatosporales</taxon>
        <taxon>Streptomycetaceae</taxon>
        <taxon>Wenjunlia</taxon>
    </lineage>
</organism>
<dbReference type="RefSeq" id="WP_018385472.1">
    <property type="nucleotide sequence ID" value="NZ_LLZU01000008.1"/>
</dbReference>
<dbReference type="InterPro" id="IPR019945">
    <property type="entry name" value="F420_G6P_DH-rel"/>
</dbReference>
<dbReference type="InterPro" id="IPR011251">
    <property type="entry name" value="Luciferase-like_dom"/>
</dbReference>
<proteinExistence type="predicted"/>
<dbReference type="AlphaFoldDB" id="A0A0T6LW61"/>
<dbReference type="NCBIfam" id="TIGR03557">
    <property type="entry name" value="F420_G6P_family"/>
    <property type="match status" value="1"/>
</dbReference>